<reference evidence="1 2" key="1">
    <citation type="journal article" date="2022" name="Allergy">
        <title>Genome assembly and annotation of Periplaneta americana reveal a comprehensive cockroach allergen profile.</title>
        <authorList>
            <person name="Wang L."/>
            <person name="Xiong Q."/>
            <person name="Saelim N."/>
            <person name="Wang L."/>
            <person name="Nong W."/>
            <person name="Wan A.T."/>
            <person name="Shi M."/>
            <person name="Liu X."/>
            <person name="Cao Q."/>
            <person name="Hui J.H.L."/>
            <person name="Sookrung N."/>
            <person name="Leung T.F."/>
            <person name="Tungtrongchitr A."/>
            <person name="Tsui S.K.W."/>
        </authorList>
    </citation>
    <scope>NUCLEOTIDE SEQUENCE [LARGE SCALE GENOMIC DNA]</scope>
    <source>
        <strain evidence="1">PWHHKU_190912</strain>
    </source>
</reference>
<evidence type="ECO:0000313" key="2">
    <source>
        <dbReference type="Proteomes" id="UP001148838"/>
    </source>
</evidence>
<dbReference type="Proteomes" id="UP001148838">
    <property type="component" value="Unassembled WGS sequence"/>
</dbReference>
<name>A0ABQ8SFA5_PERAM</name>
<evidence type="ECO:0000313" key="1">
    <source>
        <dbReference type="EMBL" id="KAJ4432807.1"/>
    </source>
</evidence>
<sequence>MTLKGERFLLYDSHAEEGSNEKQIIMFATKENFHLLMNSDTWFMDGTFRVAPSIFMRLVIKAGNYAGEEDVNLLVALVYTLLASNQKHTTPVLFRKS</sequence>
<organism evidence="1 2">
    <name type="scientific">Periplaneta americana</name>
    <name type="common">American cockroach</name>
    <name type="synonym">Blatta americana</name>
    <dbReference type="NCBI Taxonomy" id="6978"/>
    <lineage>
        <taxon>Eukaryota</taxon>
        <taxon>Metazoa</taxon>
        <taxon>Ecdysozoa</taxon>
        <taxon>Arthropoda</taxon>
        <taxon>Hexapoda</taxon>
        <taxon>Insecta</taxon>
        <taxon>Pterygota</taxon>
        <taxon>Neoptera</taxon>
        <taxon>Polyneoptera</taxon>
        <taxon>Dictyoptera</taxon>
        <taxon>Blattodea</taxon>
        <taxon>Blattoidea</taxon>
        <taxon>Blattidae</taxon>
        <taxon>Blattinae</taxon>
        <taxon>Periplaneta</taxon>
    </lineage>
</organism>
<comment type="caution">
    <text evidence="1">The sequence shown here is derived from an EMBL/GenBank/DDBJ whole genome shotgun (WGS) entry which is preliminary data.</text>
</comment>
<proteinExistence type="predicted"/>
<dbReference type="EMBL" id="JAJSOF020000029">
    <property type="protein sequence ID" value="KAJ4432807.1"/>
    <property type="molecule type" value="Genomic_DNA"/>
</dbReference>
<keyword evidence="2" id="KW-1185">Reference proteome</keyword>
<accession>A0ABQ8SFA5</accession>
<gene>
    <name evidence="1" type="ORF">ANN_21446</name>
</gene>
<protein>
    <submittedName>
        <fullName evidence="1">Uncharacterized protein</fullName>
    </submittedName>
</protein>